<name>A0ACD3QVZ0_LARCR</name>
<evidence type="ECO:0000313" key="1">
    <source>
        <dbReference type="EMBL" id="TMS11451.1"/>
    </source>
</evidence>
<dbReference type="EMBL" id="CM011687">
    <property type="protein sequence ID" value="TMS11451.1"/>
    <property type="molecule type" value="Genomic_DNA"/>
</dbReference>
<sequence>MYRKHRNNKLNGEGPPKYKPPPPKKTNSSANRQLNPSYAPPPVTDDRPENQYYNTQTAEPVTLQLFFTPVVIPPFHHVVAVWTESIEGFKRNRYLQLCRANANI</sequence>
<keyword evidence="2" id="KW-1185">Reference proteome</keyword>
<evidence type="ECO:0000313" key="2">
    <source>
        <dbReference type="Proteomes" id="UP000793456"/>
    </source>
</evidence>
<accession>A0ACD3QVZ0</accession>
<organism evidence="1 2">
    <name type="scientific">Larimichthys crocea</name>
    <name type="common">Large yellow croaker</name>
    <name type="synonym">Pseudosciaena crocea</name>
    <dbReference type="NCBI Taxonomy" id="215358"/>
    <lineage>
        <taxon>Eukaryota</taxon>
        <taxon>Metazoa</taxon>
        <taxon>Chordata</taxon>
        <taxon>Craniata</taxon>
        <taxon>Vertebrata</taxon>
        <taxon>Euteleostomi</taxon>
        <taxon>Actinopterygii</taxon>
        <taxon>Neopterygii</taxon>
        <taxon>Teleostei</taxon>
        <taxon>Neoteleostei</taxon>
        <taxon>Acanthomorphata</taxon>
        <taxon>Eupercaria</taxon>
        <taxon>Sciaenidae</taxon>
        <taxon>Larimichthys</taxon>
    </lineage>
</organism>
<dbReference type="Proteomes" id="UP000793456">
    <property type="component" value="Chromosome XIV"/>
</dbReference>
<reference evidence="1" key="1">
    <citation type="submission" date="2018-11" db="EMBL/GenBank/DDBJ databases">
        <title>The sequence and de novo assembly of Larimichthys crocea genome using PacBio and Hi-C technologies.</title>
        <authorList>
            <person name="Xu P."/>
            <person name="Chen B."/>
            <person name="Zhou Z."/>
            <person name="Ke Q."/>
            <person name="Wu Y."/>
            <person name="Bai H."/>
            <person name="Pu F."/>
        </authorList>
    </citation>
    <scope>NUCLEOTIDE SEQUENCE</scope>
    <source>
        <tissue evidence="1">Muscle</tissue>
    </source>
</reference>
<protein>
    <submittedName>
        <fullName evidence="1">Uncharacterized protein</fullName>
    </submittedName>
</protein>
<proteinExistence type="predicted"/>
<gene>
    <name evidence="1" type="ORF">E3U43_020444</name>
</gene>
<comment type="caution">
    <text evidence="1">The sequence shown here is derived from an EMBL/GenBank/DDBJ whole genome shotgun (WGS) entry which is preliminary data.</text>
</comment>